<sequence length="253" mass="28677">MENNLEIELQRVGLDERAAKVYLAALELGPSPVQKIAQRADIPRATVYLVLNDLQKKGLITTYDEGKKTFFVAESPSQLEILVEKRGAEAKAQKDTIKNLIPELISRGQFEKGERPMVKYYEGQDTIRSWLKDSFSGEGGERLAILHYNRAGETLQKLRVSADQVQEMRKKYKVKSRVIYTANKGPIDGYSTPDRPAKFVLPEKCPLEADIVIKGNRIFFAPYNVPLRGVTIEDKAIANSMRMVFEVLWENLS</sequence>
<proteinExistence type="predicted"/>
<dbReference type="EMBL" id="MHOV01000004">
    <property type="protein sequence ID" value="OGZ70706.1"/>
    <property type="molecule type" value="Genomic_DNA"/>
</dbReference>
<evidence type="ECO:0000313" key="2">
    <source>
        <dbReference type="EMBL" id="OGZ70706.1"/>
    </source>
</evidence>
<dbReference type="InterPro" id="IPR011991">
    <property type="entry name" value="ArsR-like_HTH"/>
</dbReference>
<evidence type="ECO:0000313" key="3">
    <source>
        <dbReference type="Proteomes" id="UP000179214"/>
    </source>
</evidence>
<dbReference type="InterPro" id="IPR036390">
    <property type="entry name" value="WH_DNA-bd_sf"/>
</dbReference>
<comment type="caution">
    <text evidence="2">The sequence shown here is derived from an EMBL/GenBank/DDBJ whole genome shotgun (WGS) entry which is preliminary data.</text>
</comment>
<dbReference type="InterPro" id="IPR002831">
    <property type="entry name" value="Tscrpt_reg_TrmB_N"/>
</dbReference>
<organism evidence="2 3">
    <name type="scientific">Candidatus Staskawiczbacteria bacterium RIFCSPHIGHO2_12_FULL_38_11</name>
    <dbReference type="NCBI Taxonomy" id="1802209"/>
    <lineage>
        <taxon>Bacteria</taxon>
        <taxon>Candidatus Staskawicziibacteriota</taxon>
    </lineage>
</organism>
<name>A0A1G2I7A2_9BACT</name>
<dbReference type="AlphaFoldDB" id="A0A1G2I7A2"/>
<dbReference type="PANTHER" id="PTHR34293">
    <property type="entry name" value="HTH-TYPE TRANSCRIPTIONAL REGULATOR TRMBL2"/>
    <property type="match status" value="1"/>
</dbReference>
<dbReference type="Gene3D" id="1.10.10.10">
    <property type="entry name" value="Winged helix-like DNA-binding domain superfamily/Winged helix DNA-binding domain"/>
    <property type="match status" value="1"/>
</dbReference>
<dbReference type="InterPro" id="IPR051797">
    <property type="entry name" value="TrmB-like"/>
</dbReference>
<accession>A0A1G2I7A2</accession>
<dbReference type="SUPFAM" id="SSF46785">
    <property type="entry name" value="Winged helix' DNA-binding domain"/>
    <property type="match status" value="1"/>
</dbReference>
<dbReference type="Pfam" id="PF01978">
    <property type="entry name" value="TrmB"/>
    <property type="match status" value="1"/>
</dbReference>
<protein>
    <recommendedName>
        <fullName evidence="1">Transcription regulator TrmB N-terminal domain-containing protein</fullName>
    </recommendedName>
</protein>
<dbReference type="PANTHER" id="PTHR34293:SF1">
    <property type="entry name" value="HTH-TYPE TRANSCRIPTIONAL REGULATOR TRMBL2"/>
    <property type="match status" value="1"/>
</dbReference>
<dbReference type="Proteomes" id="UP000179214">
    <property type="component" value="Unassembled WGS sequence"/>
</dbReference>
<dbReference type="CDD" id="cd00090">
    <property type="entry name" value="HTH_ARSR"/>
    <property type="match status" value="1"/>
</dbReference>
<feature type="domain" description="Transcription regulator TrmB N-terminal" evidence="1">
    <location>
        <begin position="9"/>
        <end position="74"/>
    </location>
</feature>
<evidence type="ECO:0000259" key="1">
    <source>
        <dbReference type="Pfam" id="PF01978"/>
    </source>
</evidence>
<reference evidence="2 3" key="1">
    <citation type="journal article" date="2016" name="Nat. Commun.">
        <title>Thousands of microbial genomes shed light on interconnected biogeochemical processes in an aquifer system.</title>
        <authorList>
            <person name="Anantharaman K."/>
            <person name="Brown C.T."/>
            <person name="Hug L.A."/>
            <person name="Sharon I."/>
            <person name="Castelle C.J."/>
            <person name="Probst A.J."/>
            <person name="Thomas B.C."/>
            <person name="Singh A."/>
            <person name="Wilkins M.J."/>
            <person name="Karaoz U."/>
            <person name="Brodie E.L."/>
            <person name="Williams K.H."/>
            <person name="Hubbard S.S."/>
            <person name="Banfield J.F."/>
        </authorList>
    </citation>
    <scope>NUCLEOTIDE SEQUENCE [LARGE SCALE GENOMIC DNA]</scope>
</reference>
<dbReference type="InterPro" id="IPR036388">
    <property type="entry name" value="WH-like_DNA-bd_sf"/>
</dbReference>
<gene>
    <name evidence="2" type="ORF">A3F47_01865</name>
</gene>